<comment type="caution">
    <text evidence="1">The sequence shown here is derived from an EMBL/GenBank/DDBJ whole genome shotgun (WGS) entry which is preliminary data.</text>
</comment>
<sequence>MEEQQHNAQIEKIANMLTEDNVSVDEQDPQNLQKYKDQTISDCDVSEDDAIKIVYEALLYLKLKNSSGVDPIQKGDQFGAGFS</sequence>
<name>A0AC60W292_9ARCH</name>
<dbReference type="Proteomes" id="UP000526786">
    <property type="component" value="Unassembled WGS sequence"/>
</dbReference>
<evidence type="ECO:0000313" key="1">
    <source>
        <dbReference type="EMBL" id="MBA4453679.1"/>
    </source>
</evidence>
<proteinExistence type="predicted"/>
<accession>A0AC60W292</accession>
<dbReference type="EMBL" id="JACENC010000077">
    <property type="protein sequence ID" value="MBA4453679.1"/>
    <property type="molecule type" value="Genomic_DNA"/>
</dbReference>
<reference evidence="1 2" key="1">
    <citation type="journal article" date="2020" name="Appl. Environ. Microbiol.">
        <title>Genomic Characteristics of a Novel Species of Ammonia-Oxidizing Archaea from the Jiulong River Estuary.</title>
        <authorList>
            <person name="Zou D."/>
            <person name="Wan R."/>
            <person name="Han L."/>
            <person name="Xu M.N."/>
            <person name="Liu Y."/>
            <person name="Liu H."/>
            <person name="Kao S.J."/>
            <person name="Li M."/>
        </authorList>
    </citation>
    <scope>NUCLEOTIDE SEQUENCE [LARGE SCALE GENOMIC DNA]</scope>
    <source>
        <strain evidence="1">W2bin3</strain>
    </source>
</reference>
<protein>
    <submittedName>
        <fullName evidence="1">Uncharacterized protein</fullName>
    </submittedName>
</protein>
<evidence type="ECO:0000313" key="2">
    <source>
        <dbReference type="Proteomes" id="UP000526786"/>
    </source>
</evidence>
<organism evidence="1 2">
    <name type="scientific">Candidatus Nitrosomaritimum aestuariumsis</name>
    <dbReference type="NCBI Taxonomy" id="3342354"/>
    <lineage>
        <taxon>Archaea</taxon>
        <taxon>Nitrososphaerota</taxon>
        <taxon>Nitrososphaeria</taxon>
        <taxon>Nitrosopumilales</taxon>
        <taxon>Nitrosopumilaceae</taxon>
        <taxon>Candidatus Nitrosomaritimum</taxon>
    </lineage>
</organism>
<gene>
    <name evidence="1" type="ORF">H2B05_01870</name>
</gene>